<keyword evidence="2" id="KW-1185">Reference proteome</keyword>
<protein>
    <submittedName>
        <fullName evidence="1">Uncharacterized protein</fullName>
    </submittedName>
</protein>
<sequence>MAALALRELRLQSFKRVYRLGTSELCGALQEAARRRINNRQVWDALLYRATLLRGEFRPKDLALTLDSLARIRYKDSAVLDYLLQEVRNKARRFLVRDASLLLNALAKFGLRDELLLRSLLPPLLRRITEQSKQEELSLLALSYARLSDPSRDPVFDRIVASLTPRMNRIDDGHTLSLLACAFSRATVRQAQPEELEDAGEKEESIQPLFLPEADGECSHLAFIEMLLEQCQRHILAFRGSDVLHLCLALANLTRTGQGDVIPPRLLPRLAKRLDALYYELLPGQFVRFLELFPYLPELEESCGPRILDELAYRAREVMPRSCLPMLRAAFRLKHARGQSIAAWRLTRSDAKSTFLTPAETCEVASMLVQVAVPQRLPAVHADTGEAPQNLLWEAREALLIMLQGLKQRNVEPKPSALCSLLDSAALLSVRDTQWFYLCQKLLAHQPILAKRSLGSPESLGESFDEADLAKATLALARLSFPQLIDAGSMFSRAAAVRSPQAASAVLEAAAIFALTERKPQDLSAAKLSPLVLAVDGGLRTQDEKEAWGCEWTFLPKSITRAETLPRLFPFSGILAAQAADPEVLARWRSAVSTATAMAAASRGASPHFQDLVLQDGCRLGRWDWRLMLLWGQ</sequence>
<evidence type="ECO:0000313" key="1">
    <source>
        <dbReference type="EMBL" id="CAJ1387434.1"/>
    </source>
</evidence>
<proteinExistence type="predicted"/>
<dbReference type="AlphaFoldDB" id="A0AA36IH02"/>
<evidence type="ECO:0000313" key="2">
    <source>
        <dbReference type="Proteomes" id="UP001178507"/>
    </source>
</evidence>
<dbReference type="EMBL" id="CAUJNA010001518">
    <property type="protein sequence ID" value="CAJ1387434.1"/>
    <property type="molecule type" value="Genomic_DNA"/>
</dbReference>
<accession>A0AA36IH02</accession>
<dbReference type="Proteomes" id="UP001178507">
    <property type="component" value="Unassembled WGS sequence"/>
</dbReference>
<reference evidence="1" key="1">
    <citation type="submission" date="2023-08" db="EMBL/GenBank/DDBJ databases">
        <authorList>
            <person name="Chen Y."/>
            <person name="Shah S."/>
            <person name="Dougan E. K."/>
            <person name="Thang M."/>
            <person name="Chan C."/>
        </authorList>
    </citation>
    <scope>NUCLEOTIDE SEQUENCE</scope>
</reference>
<name>A0AA36IH02_9DINO</name>
<organism evidence="1 2">
    <name type="scientific">Effrenium voratum</name>
    <dbReference type="NCBI Taxonomy" id="2562239"/>
    <lineage>
        <taxon>Eukaryota</taxon>
        <taxon>Sar</taxon>
        <taxon>Alveolata</taxon>
        <taxon>Dinophyceae</taxon>
        <taxon>Suessiales</taxon>
        <taxon>Symbiodiniaceae</taxon>
        <taxon>Effrenium</taxon>
    </lineage>
</organism>
<comment type="caution">
    <text evidence="1">The sequence shown here is derived from an EMBL/GenBank/DDBJ whole genome shotgun (WGS) entry which is preliminary data.</text>
</comment>
<gene>
    <name evidence="1" type="ORF">EVOR1521_LOCUS13516</name>
</gene>